<dbReference type="Proteomes" id="UP001054902">
    <property type="component" value="Unassembled WGS sequence"/>
</dbReference>
<keyword evidence="15" id="KW-1185">Reference proteome</keyword>
<sequence>MKKFSLVSVLALLAAPSTVTAGGPAAAAANAAKAFDYRFFVAGGVCAATSHGITTPIDVVKTKMQAEPEVYDKGMTAATLSILKTDGPSALLGGLGPTVVGYGVEGAMKFGAYEVMKPIMKNIFSGKQGIAYIFASIIAGAIASILLCPMESARIRVVTDPEYKGMGLVQTLPKLIKENGVLNLFGGIWAMLSKQVPYTMGKQVSFDIVATFLYGILAGKDLKAEDMKWLVSVVSAFIASIFACLSSQPGDMILTETYKNSKGLSFFGVIDEIYSKKGGVSGFFTGTGARIVHVSSIITSQLVIYDIVKQLLGLPATGSH</sequence>
<evidence type="ECO:0000256" key="9">
    <source>
        <dbReference type="ARBA" id="ARBA00023136"/>
    </source>
</evidence>
<dbReference type="SUPFAM" id="SSF103506">
    <property type="entry name" value="Mitochondrial carrier"/>
    <property type="match status" value="1"/>
</dbReference>
<dbReference type="GO" id="GO:1990547">
    <property type="term" value="P:mitochondrial phosphate ion transmembrane transport"/>
    <property type="evidence" value="ECO:0007669"/>
    <property type="project" value="InterPro"/>
</dbReference>
<dbReference type="InterPro" id="IPR044677">
    <property type="entry name" value="SLC25A3/Pic2/Mir1-like"/>
</dbReference>
<evidence type="ECO:0000256" key="1">
    <source>
        <dbReference type="ARBA" id="ARBA00004448"/>
    </source>
</evidence>
<keyword evidence="8" id="KW-0496">Mitochondrion</keyword>
<accession>A0AAD3CXU8</accession>
<evidence type="ECO:0000256" key="13">
    <source>
        <dbReference type="SAM" id="SignalP"/>
    </source>
</evidence>
<gene>
    <name evidence="14" type="ORF">CTEN210_10649</name>
</gene>
<dbReference type="PANTHER" id="PTHR45671:SF12">
    <property type="entry name" value="MITOCHONDRIAL PHOSPHATE CARRIER PROTEIN"/>
    <property type="match status" value="1"/>
</dbReference>
<dbReference type="GO" id="GO:0005315">
    <property type="term" value="F:phosphate transmembrane transporter activity"/>
    <property type="evidence" value="ECO:0007669"/>
    <property type="project" value="InterPro"/>
</dbReference>
<keyword evidence="4 10" id="KW-0812">Transmembrane</keyword>
<dbReference type="GO" id="GO:0005743">
    <property type="term" value="C:mitochondrial inner membrane"/>
    <property type="evidence" value="ECO:0007669"/>
    <property type="project" value="UniProtKB-SubCell"/>
</dbReference>
<evidence type="ECO:0000256" key="11">
    <source>
        <dbReference type="RuleBase" id="RU000488"/>
    </source>
</evidence>
<keyword evidence="6" id="KW-0999">Mitochondrion inner membrane</keyword>
<keyword evidence="9 10" id="KW-0472">Membrane</keyword>
<dbReference type="InterPro" id="IPR023395">
    <property type="entry name" value="MCP_dom_sf"/>
</dbReference>
<feature type="repeat" description="Solcar" evidence="10">
    <location>
        <begin position="127"/>
        <end position="212"/>
    </location>
</feature>
<name>A0AAD3CXU8_9STRA</name>
<dbReference type="AlphaFoldDB" id="A0AAD3CXU8"/>
<evidence type="ECO:0000256" key="4">
    <source>
        <dbReference type="ARBA" id="ARBA00022692"/>
    </source>
</evidence>
<evidence type="ECO:0000313" key="14">
    <source>
        <dbReference type="EMBL" id="GFH54173.1"/>
    </source>
</evidence>
<evidence type="ECO:0000256" key="10">
    <source>
        <dbReference type="PROSITE-ProRule" id="PRU00282"/>
    </source>
</evidence>
<evidence type="ECO:0000256" key="12">
    <source>
        <dbReference type="SAM" id="Phobius"/>
    </source>
</evidence>
<keyword evidence="3 11" id="KW-0813">Transport</keyword>
<protein>
    <submittedName>
        <fullName evidence="14">Uncharacterized protein</fullName>
    </submittedName>
</protein>
<keyword evidence="5" id="KW-0677">Repeat</keyword>
<comment type="similarity">
    <text evidence="2 11">Belongs to the mitochondrial carrier (TC 2.A.29) family.</text>
</comment>
<keyword evidence="7 12" id="KW-1133">Transmembrane helix</keyword>
<evidence type="ECO:0000256" key="3">
    <source>
        <dbReference type="ARBA" id="ARBA00022448"/>
    </source>
</evidence>
<proteinExistence type="inferred from homology"/>
<organism evidence="14 15">
    <name type="scientific">Chaetoceros tenuissimus</name>
    <dbReference type="NCBI Taxonomy" id="426638"/>
    <lineage>
        <taxon>Eukaryota</taxon>
        <taxon>Sar</taxon>
        <taxon>Stramenopiles</taxon>
        <taxon>Ochrophyta</taxon>
        <taxon>Bacillariophyta</taxon>
        <taxon>Coscinodiscophyceae</taxon>
        <taxon>Chaetocerotophycidae</taxon>
        <taxon>Chaetocerotales</taxon>
        <taxon>Chaetocerotaceae</taxon>
        <taxon>Chaetoceros</taxon>
    </lineage>
</organism>
<dbReference type="Gene3D" id="1.50.40.10">
    <property type="entry name" value="Mitochondrial carrier domain"/>
    <property type="match status" value="1"/>
</dbReference>
<feature type="transmembrane region" description="Helical" evidence="12">
    <location>
        <begin position="129"/>
        <end position="148"/>
    </location>
</feature>
<dbReference type="InterPro" id="IPR018108">
    <property type="entry name" value="MCP_transmembrane"/>
</dbReference>
<dbReference type="Pfam" id="PF00153">
    <property type="entry name" value="Mito_carr"/>
    <property type="match status" value="3"/>
</dbReference>
<dbReference type="PANTHER" id="PTHR45671">
    <property type="entry name" value="SOLUTE CARRIER FAMILY 25 (MITOCHONDRIAL CARRIER PHOSPHATE CARRIER), MEMBER 3, LIKE-RELATED-RELATED"/>
    <property type="match status" value="1"/>
</dbReference>
<evidence type="ECO:0000256" key="8">
    <source>
        <dbReference type="ARBA" id="ARBA00023128"/>
    </source>
</evidence>
<evidence type="ECO:0000256" key="5">
    <source>
        <dbReference type="ARBA" id="ARBA00022737"/>
    </source>
</evidence>
<comment type="subcellular location">
    <subcellularLocation>
        <location evidence="1">Mitochondrion inner membrane</location>
        <topology evidence="1">Multi-pass membrane protein</topology>
    </subcellularLocation>
</comment>
<feature type="signal peptide" evidence="13">
    <location>
        <begin position="1"/>
        <end position="21"/>
    </location>
</feature>
<feature type="repeat" description="Solcar" evidence="10">
    <location>
        <begin position="34"/>
        <end position="119"/>
    </location>
</feature>
<feature type="repeat" description="Solcar" evidence="10">
    <location>
        <begin position="227"/>
        <end position="311"/>
    </location>
</feature>
<dbReference type="PROSITE" id="PS50920">
    <property type="entry name" value="SOLCAR"/>
    <property type="match status" value="3"/>
</dbReference>
<evidence type="ECO:0000313" key="15">
    <source>
        <dbReference type="Proteomes" id="UP001054902"/>
    </source>
</evidence>
<evidence type="ECO:0000256" key="2">
    <source>
        <dbReference type="ARBA" id="ARBA00006375"/>
    </source>
</evidence>
<reference evidence="14 15" key="1">
    <citation type="journal article" date="2021" name="Sci. Rep.">
        <title>The genome of the diatom Chaetoceros tenuissimus carries an ancient integrated fragment of an extant virus.</title>
        <authorList>
            <person name="Hongo Y."/>
            <person name="Kimura K."/>
            <person name="Takaki Y."/>
            <person name="Yoshida Y."/>
            <person name="Baba S."/>
            <person name="Kobayashi G."/>
            <person name="Nagasaki K."/>
            <person name="Hano T."/>
            <person name="Tomaru Y."/>
        </authorList>
    </citation>
    <scope>NUCLEOTIDE SEQUENCE [LARGE SCALE GENOMIC DNA]</scope>
    <source>
        <strain evidence="14 15">NIES-3715</strain>
    </source>
</reference>
<evidence type="ECO:0000256" key="7">
    <source>
        <dbReference type="ARBA" id="ARBA00022989"/>
    </source>
</evidence>
<feature type="chain" id="PRO_5042285980" evidence="13">
    <location>
        <begin position="22"/>
        <end position="320"/>
    </location>
</feature>
<comment type="caution">
    <text evidence="14">The sequence shown here is derived from an EMBL/GenBank/DDBJ whole genome shotgun (WGS) entry which is preliminary data.</text>
</comment>
<dbReference type="EMBL" id="BLLK01000047">
    <property type="protein sequence ID" value="GFH54173.1"/>
    <property type="molecule type" value="Genomic_DNA"/>
</dbReference>
<keyword evidence="13" id="KW-0732">Signal</keyword>
<evidence type="ECO:0000256" key="6">
    <source>
        <dbReference type="ARBA" id="ARBA00022792"/>
    </source>
</evidence>